<proteinExistence type="predicted"/>
<name>K2IG25_9RHOB</name>
<sequence length="65" mass="7757">MLMQQFLKFYNRATAAFQKIPHKNKATYDQKARQYPYVTKKTASFHALPHRGELTLAHYSTHKRF</sequence>
<keyword evidence="2" id="KW-1185">Reference proteome</keyword>
<gene>
    <name evidence="1" type="ORF">B30_16898</name>
</gene>
<reference evidence="1 2" key="1">
    <citation type="submission" date="2012-09" db="EMBL/GenBank/DDBJ databases">
        <title>Celeribacter baekdonensis B30 Genome Sequencing.</title>
        <authorList>
            <person name="Wang W."/>
        </authorList>
    </citation>
    <scope>NUCLEOTIDE SEQUENCE [LARGE SCALE GENOMIC DNA]</scope>
    <source>
        <strain evidence="1 2">B30</strain>
    </source>
</reference>
<dbReference type="PATRIC" id="fig|1208323.3.peg.3500"/>
<organism evidence="1 2">
    <name type="scientific">Celeribacter baekdonensis B30</name>
    <dbReference type="NCBI Taxonomy" id="1208323"/>
    <lineage>
        <taxon>Bacteria</taxon>
        <taxon>Pseudomonadati</taxon>
        <taxon>Pseudomonadota</taxon>
        <taxon>Alphaproteobacteria</taxon>
        <taxon>Rhodobacterales</taxon>
        <taxon>Roseobacteraceae</taxon>
        <taxon>Celeribacter</taxon>
    </lineage>
</organism>
<dbReference type="STRING" id="1208323.B30_16898"/>
<evidence type="ECO:0000313" key="2">
    <source>
        <dbReference type="Proteomes" id="UP000006762"/>
    </source>
</evidence>
<protein>
    <submittedName>
        <fullName evidence="1">Uncharacterized protein</fullName>
    </submittedName>
</protein>
<accession>K2IG25</accession>
<dbReference type="EMBL" id="AMRK01000011">
    <property type="protein sequence ID" value="EKE69046.1"/>
    <property type="molecule type" value="Genomic_DNA"/>
</dbReference>
<dbReference type="AlphaFoldDB" id="K2IG25"/>
<evidence type="ECO:0000313" key="1">
    <source>
        <dbReference type="EMBL" id="EKE69046.1"/>
    </source>
</evidence>
<comment type="caution">
    <text evidence="1">The sequence shown here is derived from an EMBL/GenBank/DDBJ whole genome shotgun (WGS) entry which is preliminary data.</text>
</comment>
<dbReference type="Proteomes" id="UP000006762">
    <property type="component" value="Unassembled WGS sequence"/>
</dbReference>